<gene>
    <name evidence="3" type="ORF">F8388_026756</name>
</gene>
<comment type="caution">
    <text evidence="3">The sequence shown here is derived from an EMBL/GenBank/DDBJ whole genome shotgun (WGS) entry which is preliminary data.</text>
</comment>
<dbReference type="Pfam" id="PF03108">
    <property type="entry name" value="DBD_Tnp_Mut"/>
    <property type="match status" value="1"/>
</dbReference>
<feature type="compositionally biased region" description="Low complexity" evidence="1">
    <location>
        <begin position="413"/>
        <end position="464"/>
    </location>
</feature>
<dbReference type="Proteomes" id="UP000525078">
    <property type="component" value="Unassembled WGS sequence"/>
</dbReference>
<reference evidence="3 4" key="1">
    <citation type="journal article" date="2020" name="bioRxiv">
        <title>Sequence and annotation of 42 cannabis genomes reveals extensive copy number variation in cannabinoid synthesis and pathogen resistance genes.</title>
        <authorList>
            <person name="Mckernan K.J."/>
            <person name="Helbert Y."/>
            <person name="Kane L.T."/>
            <person name="Ebling H."/>
            <person name="Zhang L."/>
            <person name="Liu B."/>
            <person name="Eaton Z."/>
            <person name="Mclaughlin S."/>
            <person name="Kingan S."/>
            <person name="Baybayan P."/>
            <person name="Concepcion G."/>
            <person name="Jordan M."/>
            <person name="Riva A."/>
            <person name="Barbazuk W."/>
            <person name="Harkins T."/>
        </authorList>
    </citation>
    <scope>NUCLEOTIDE SEQUENCE [LARGE SCALE GENOMIC DNA]</scope>
    <source>
        <strain evidence="4">cv. Jamaican Lion 4</strain>
        <tissue evidence="3">Leaf</tissue>
    </source>
</reference>
<feature type="compositionally biased region" description="Basic and acidic residues" evidence="1">
    <location>
        <begin position="754"/>
        <end position="766"/>
    </location>
</feature>
<proteinExistence type="predicted"/>
<feature type="compositionally biased region" description="Polar residues" evidence="1">
    <location>
        <begin position="492"/>
        <end position="505"/>
    </location>
</feature>
<feature type="domain" description="Transposase MuDR plant" evidence="2">
    <location>
        <begin position="548"/>
        <end position="613"/>
    </location>
</feature>
<evidence type="ECO:0000259" key="2">
    <source>
        <dbReference type="Pfam" id="PF03108"/>
    </source>
</evidence>
<evidence type="ECO:0000313" key="3">
    <source>
        <dbReference type="EMBL" id="KAF4389027.1"/>
    </source>
</evidence>
<dbReference type="InterPro" id="IPR004332">
    <property type="entry name" value="Transposase_MuDR"/>
</dbReference>
<feature type="compositionally biased region" description="Acidic residues" evidence="1">
    <location>
        <begin position="467"/>
        <end position="477"/>
    </location>
</feature>
<protein>
    <recommendedName>
        <fullName evidence="2">Transposase MuDR plant domain-containing protein</fullName>
    </recommendedName>
</protein>
<feature type="compositionally biased region" description="Acidic residues" evidence="1">
    <location>
        <begin position="251"/>
        <end position="265"/>
    </location>
</feature>
<feature type="compositionally biased region" description="Low complexity" evidence="1">
    <location>
        <begin position="234"/>
        <end position="249"/>
    </location>
</feature>
<evidence type="ECO:0000256" key="1">
    <source>
        <dbReference type="SAM" id="MobiDB-lite"/>
    </source>
</evidence>
<feature type="compositionally biased region" description="Basic residues" evidence="1">
    <location>
        <begin position="354"/>
        <end position="364"/>
    </location>
</feature>
<dbReference type="EMBL" id="JAATIP010000032">
    <property type="protein sequence ID" value="KAF4389027.1"/>
    <property type="molecule type" value="Genomic_DNA"/>
</dbReference>
<sequence>MTYRRRGSHDPPPGFMLSVSGSRVVEQGKWGLIVWGLVVIVAVNEEGEFTVKLIHGGLWFSPFGNRRYEGGCWEYFDHCKIEGFTRHDLEDMARSLEYRFPFGFLYKPHGKHLNMGFMVVNNASIQLMLEDLTARNNAEANVYLVLPDPQLAVEWEEDAEAIKMQEPQQSSKVEKCKIEELPEGCTVVADVIVNPPGHVNVDDKFYNFFVHWGEFLAAVATEEVISEELQEAIEISSSSDDSNEVASNEVDSIEVDSNEVEEDFDYFNPPEMEDYMAWAEDLSEGEGSDSHQASDLTKEQEPPKESDAHAEPDAPNSPEVVLTGFNEVAEPDAPNSPEVVVTGVNEVAEETPRSKRLRLRRMRKAPSQPQTEPQPQSQPQTQEPTTPPVADAAHDTLPETQPDPNTDFEMDYLSQPLPETQPQTQPQTQTQTEPQPQTKPQPQSLPQSQPQTEPQPQTQPQRQTTDADFEFIEEEFNPDTQGEVEREHVGTSDPNRWWNQASENPVGNDDGNDGLDSGDELHSVHSDDEEGDHTSRLEFNPQTKKDDFKFELNMEFGSIEILRAALKEHFIHTDREYILIHNDRAKFRAKCSAEGCPWVLHAHVQPDGMTFKITTITEGGHQCGMVLENSITVFIHTDCSFMGTISPMPSPDKWPNKGLNPIFPPCEHNLPGRPKKKRRRGADEKDPPAAATVRKASRVGTVMHCSKCRKSGHTAPRCKEPVPNVPNEAPKNKGGRPPIQNPSAATLKRRQRRDKQLAKEARKRGEGSSSQPRESDEVSSKPITETQKKLKKYNSPYNVDTSRISFLGLHLSTRLCTRALRMRNPLHFLLRLWLNEGKGRTGEVGSVVQSEREIITCKFWNRAPIAMAMSGDMCKELLIFFRAYFEMGIVMRKFLSINVSMLKHYYRDYAKDYKRKRCVI</sequence>
<dbReference type="AlphaFoldDB" id="A0A7J6H1H0"/>
<feature type="compositionally biased region" description="Low complexity" evidence="1">
    <location>
        <begin position="366"/>
        <end position="384"/>
    </location>
</feature>
<feature type="region of interest" description="Disordered" evidence="1">
    <location>
        <begin position="655"/>
        <end position="789"/>
    </location>
</feature>
<name>A0A7J6H1H0_CANSA</name>
<feature type="region of interest" description="Disordered" evidence="1">
    <location>
        <begin position="234"/>
        <end position="267"/>
    </location>
</feature>
<feature type="compositionally biased region" description="Basic and acidic residues" evidence="1">
    <location>
        <begin position="519"/>
        <end position="536"/>
    </location>
</feature>
<feature type="compositionally biased region" description="Basic and acidic residues" evidence="1">
    <location>
        <begin position="296"/>
        <end position="312"/>
    </location>
</feature>
<organism evidence="3 4">
    <name type="scientific">Cannabis sativa</name>
    <name type="common">Hemp</name>
    <name type="synonym">Marijuana</name>
    <dbReference type="NCBI Taxonomy" id="3483"/>
    <lineage>
        <taxon>Eukaryota</taxon>
        <taxon>Viridiplantae</taxon>
        <taxon>Streptophyta</taxon>
        <taxon>Embryophyta</taxon>
        <taxon>Tracheophyta</taxon>
        <taxon>Spermatophyta</taxon>
        <taxon>Magnoliopsida</taxon>
        <taxon>eudicotyledons</taxon>
        <taxon>Gunneridae</taxon>
        <taxon>Pentapetalae</taxon>
        <taxon>rosids</taxon>
        <taxon>fabids</taxon>
        <taxon>Rosales</taxon>
        <taxon>Cannabaceae</taxon>
        <taxon>Cannabis</taxon>
    </lineage>
</organism>
<evidence type="ECO:0000313" key="4">
    <source>
        <dbReference type="Proteomes" id="UP000525078"/>
    </source>
</evidence>
<accession>A0A7J6H1H0</accession>
<feature type="region of interest" description="Disordered" evidence="1">
    <location>
        <begin position="282"/>
        <end position="540"/>
    </location>
</feature>